<feature type="coiled-coil region" evidence="1">
    <location>
        <begin position="264"/>
        <end position="298"/>
    </location>
</feature>
<feature type="region of interest" description="Disordered" evidence="2">
    <location>
        <begin position="392"/>
        <end position="433"/>
    </location>
</feature>
<gene>
    <name evidence="3" type="ORF">CHS0354_033109</name>
</gene>
<protein>
    <submittedName>
        <fullName evidence="3">Uncharacterized protein</fullName>
    </submittedName>
</protein>
<accession>A0AAE0VQZ5</accession>
<keyword evidence="1" id="KW-0175">Coiled coil</keyword>
<evidence type="ECO:0000256" key="2">
    <source>
        <dbReference type="SAM" id="MobiDB-lite"/>
    </source>
</evidence>
<evidence type="ECO:0000256" key="1">
    <source>
        <dbReference type="SAM" id="Coils"/>
    </source>
</evidence>
<feature type="compositionally biased region" description="Polar residues" evidence="2">
    <location>
        <begin position="88"/>
        <end position="103"/>
    </location>
</feature>
<reference evidence="3" key="2">
    <citation type="journal article" date="2021" name="Genome Biol. Evol.">
        <title>Developing a high-quality reference genome for a parasitic bivalve with doubly uniparental inheritance (Bivalvia: Unionida).</title>
        <authorList>
            <person name="Smith C.H."/>
        </authorList>
    </citation>
    <scope>NUCLEOTIDE SEQUENCE</scope>
    <source>
        <strain evidence="3">CHS0354</strain>
        <tissue evidence="3">Mantle</tissue>
    </source>
</reference>
<reference evidence="3" key="1">
    <citation type="journal article" date="2021" name="Genome Biol. Evol.">
        <title>A High-Quality Reference Genome for a Parasitic Bivalve with Doubly Uniparental Inheritance (Bivalvia: Unionida).</title>
        <authorList>
            <person name="Smith C.H."/>
        </authorList>
    </citation>
    <scope>NUCLEOTIDE SEQUENCE</scope>
    <source>
        <strain evidence="3">CHS0354</strain>
    </source>
</reference>
<sequence length="433" mass="49702">MFVPNVHFSSAKSFVSIFCQRYYFDFRMKITKKLKEDGRLVQTLSDTGDKNVTKLPPISGPCNTQSATFTGRDISKRNGSAARKPRSRQTALSDVNKSKQNTLPAVEGSFPRRKTKDRRLISSDDIKDNVDDFLQTATESEISAELIRLQAKLKHMEHLSQDRLADLNRQNEPMEQWMEKYRESSDALARQLRELIRVRDDHSRYKEEATRCRVQHKTNELASALYTVQNEKVQQDIWNIRDRVLAIKERNRVGHTTAQLKAHVKKMEKDLAVDRVKLAKLETDVKAANERYESLLAFQKGRQENKLPAIKADDKLHSAKRDDKTSAKVSENDIASGRMKTMKDEKPLRETEPKFSETKIIKEPFQMIDNSEIPQQTVREAGKMVNVEISSLDTRKTDETNATGHSNSLQLQATLPSTNKLKTSRISTRRKTN</sequence>
<evidence type="ECO:0000313" key="4">
    <source>
        <dbReference type="Proteomes" id="UP001195483"/>
    </source>
</evidence>
<name>A0AAE0VQZ5_9BIVA</name>
<feature type="region of interest" description="Disordered" evidence="2">
    <location>
        <begin position="56"/>
        <end position="103"/>
    </location>
</feature>
<proteinExistence type="predicted"/>
<keyword evidence="4" id="KW-1185">Reference proteome</keyword>
<reference evidence="3" key="3">
    <citation type="submission" date="2023-05" db="EMBL/GenBank/DDBJ databases">
        <authorList>
            <person name="Smith C.H."/>
        </authorList>
    </citation>
    <scope>NUCLEOTIDE SEQUENCE</scope>
    <source>
        <strain evidence="3">CHS0354</strain>
        <tissue evidence="3">Mantle</tissue>
    </source>
</reference>
<dbReference type="EMBL" id="JAEAOA010001951">
    <property type="protein sequence ID" value="KAK3585992.1"/>
    <property type="molecule type" value="Genomic_DNA"/>
</dbReference>
<comment type="caution">
    <text evidence="3">The sequence shown here is derived from an EMBL/GenBank/DDBJ whole genome shotgun (WGS) entry which is preliminary data.</text>
</comment>
<organism evidence="3 4">
    <name type="scientific">Potamilus streckersoni</name>
    <dbReference type="NCBI Taxonomy" id="2493646"/>
    <lineage>
        <taxon>Eukaryota</taxon>
        <taxon>Metazoa</taxon>
        <taxon>Spiralia</taxon>
        <taxon>Lophotrochozoa</taxon>
        <taxon>Mollusca</taxon>
        <taxon>Bivalvia</taxon>
        <taxon>Autobranchia</taxon>
        <taxon>Heteroconchia</taxon>
        <taxon>Palaeoheterodonta</taxon>
        <taxon>Unionida</taxon>
        <taxon>Unionoidea</taxon>
        <taxon>Unionidae</taxon>
        <taxon>Ambleminae</taxon>
        <taxon>Lampsilini</taxon>
        <taxon>Potamilus</taxon>
    </lineage>
</organism>
<feature type="compositionally biased region" description="Polar residues" evidence="2">
    <location>
        <begin position="400"/>
        <end position="426"/>
    </location>
</feature>
<dbReference type="AlphaFoldDB" id="A0AAE0VQZ5"/>
<evidence type="ECO:0000313" key="3">
    <source>
        <dbReference type="EMBL" id="KAK3585992.1"/>
    </source>
</evidence>
<dbReference type="Proteomes" id="UP001195483">
    <property type="component" value="Unassembled WGS sequence"/>
</dbReference>